<dbReference type="Pfam" id="PF00100">
    <property type="entry name" value="Zona_pellucida"/>
    <property type="match status" value="1"/>
</dbReference>
<dbReference type="PROSITE" id="PS51257">
    <property type="entry name" value="PROKAR_LIPOPROTEIN"/>
    <property type="match status" value="1"/>
</dbReference>
<dbReference type="AlphaFoldDB" id="A0A7M5UL32"/>
<keyword evidence="1 4" id="KW-0732">Signal</keyword>
<feature type="domain" description="ZP" evidence="5">
    <location>
        <begin position="37"/>
        <end position="306"/>
    </location>
</feature>
<evidence type="ECO:0000256" key="3">
    <source>
        <dbReference type="SAM" id="Phobius"/>
    </source>
</evidence>
<proteinExistence type="predicted"/>
<dbReference type="Proteomes" id="UP000594262">
    <property type="component" value="Unplaced"/>
</dbReference>
<keyword evidence="3" id="KW-0812">Transmembrane</keyword>
<name>A0A7M5UL32_9CNID</name>
<reference evidence="6" key="1">
    <citation type="submission" date="2021-01" db="UniProtKB">
        <authorList>
            <consortium name="EnsemblMetazoa"/>
        </authorList>
    </citation>
    <scope>IDENTIFICATION</scope>
</reference>
<organism evidence="6 7">
    <name type="scientific">Clytia hemisphaerica</name>
    <dbReference type="NCBI Taxonomy" id="252671"/>
    <lineage>
        <taxon>Eukaryota</taxon>
        <taxon>Metazoa</taxon>
        <taxon>Cnidaria</taxon>
        <taxon>Hydrozoa</taxon>
        <taxon>Hydroidolina</taxon>
        <taxon>Leptothecata</taxon>
        <taxon>Obeliida</taxon>
        <taxon>Clytiidae</taxon>
        <taxon>Clytia</taxon>
    </lineage>
</organism>
<dbReference type="SMART" id="SM00241">
    <property type="entry name" value="ZP"/>
    <property type="match status" value="1"/>
</dbReference>
<accession>A0A7M5UL32</accession>
<keyword evidence="7" id="KW-1185">Reference proteome</keyword>
<dbReference type="InterPro" id="IPR042235">
    <property type="entry name" value="ZP-C_dom"/>
</dbReference>
<protein>
    <recommendedName>
        <fullName evidence="5">ZP domain-containing protein</fullName>
    </recommendedName>
</protein>
<keyword evidence="2" id="KW-1015">Disulfide bond</keyword>
<dbReference type="PANTHER" id="PTHR14002:SF54">
    <property type="entry name" value="ZONA PELLUCIDA SPERM-BINDING PROTEIN 2"/>
    <property type="match status" value="1"/>
</dbReference>
<evidence type="ECO:0000313" key="7">
    <source>
        <dbReference type="Proteomes" id="UP000594262"/>
    </source>
</evidence>
<sequence>MASYKSLLALCALIGCTMAMTQPMFGDGSVGAAFETLCDDTHFAVWFNKTALDERQDGTNNNRTWQIYFEGQRDDATCTTYHWDTSKNDANYNSLSNPAASLPSSVQIGAPVKNCGINVFADATHIIYNTTLIVTYGQNPNADIGREEYDKYNVMCLRNRTVNEMVNFNVTFRQTGNDAKNTTEDYSFTFTHTDMADATTLVYNLGDYIKFKMVSNTAQTEVKAVIQRCWTTTDGSANSYTLISDRCTMETGTSWVSNPSDAESVFKTEAFRYLAASENKIYAQCLVRVCLDTQTSAECTLCSPGLKRKRRSTEEEEEPSVGQMALIKSPVFYIIEKDTPAQGSQESENFMSGTKGVVVIILLATLVFVIAAAIVKKVFFSAPAVVASPVVAYSNKAMA</sequence>
<dbReference type="PANTHER" id="PTHR14002">
    <property type="entry name" value="ENDOGLIN/TGF-BETA RECEPTOR TYPE III"/>
    <property type="match status" value="1"/>
</dbReference>
<evidence type="ECO:0000256" key="4">
    <source>
        <dbReference type="SAM" id="SignalP"/>
    </source>
</evidence>
<feature type="transmembrane region" description="Helical" evidence="3">
    <location>
        <begin position="356"/>
        <end position="375"/>
    </location>
</feature>
<keyword evidence="3" id="KW-0472">Membrane</keyword>
<dbReference type="EnsemblMetazoa" id="CLYHEMT002384.6">
    <property type="protein sequence ID" value="CLYHEMP002384.6"/>
    <property type="gene ID" value="CLYHEMG002384"/>
</dbReference>
<evidence type="ECO:0000256" key="1">
    <source>
        <dbReference type="ARBA" id="ARBA00022729"/>
    </source>
</evidence>
<evidence type="ECO:0000259" key="5">
    <source>
        <dbReference type="PROSITE" id="PS51034"/>
    </source>
</evidence>
<evidence type="ECO:0000313" key="6">
    <source>
        <dbReference type="EnsemblMetazoa" id="CLYHEMP002384.6"/>
    </source>
</evidence>
<dbReference type="PROSITE" id="PS51034">
    <property type="entry name" value="ZP_2"/>
    <property type="match status" value="1"/>
</dbReference>
<feature type="chain" id="PRO_5029639522" description="ZP domain-containing protein" evidence="4">
    <location>
        <begin position="20"/>
        <end position="399"/>
    </location>
</feature>
<feature type="signal peptide" evidence="4">
    <location>
        <begin position="1"/>
        <end position="19"/>
    </location>
</feature>
<dbReference type="InterPro" id="IPR055355">
    <property type="entry name" value="ZP-C"/>
</dbReference>
<dbReference type="InterPro" id="IPR001507">
    <property type="entry name" value="ZP_dom"/>
</dbReference>
<keyword evidence="3" id="KW-1133">Transmembrane helix</keyword>
<evidence type="ECO:0000256" key="2">
    <source>
        <dbReference type="ARBA" id="ARBA00023157"/>
    </source>
</evidence>
<dbReference type="Gene3D" id="2.60.40.4100">
    <property type="entry name" value="Zona pellucida, ZP-C domain"/>
    <property type="match status" value="1"/>
</dbReference>